<name>A0A2N6Q941_9BACT</name>
<dbReference type="Gene3D" id="3.75.10.10">
    <property type="entry name" value="L-arginine/glycine Amidinotransferase, Chain A"/>
    <property type="match status" value="1"/>
</dbReference>
<reference evidence="2 3" key="1">
    <citation type="submission" date="2017-09" db="EMBL/GenBank/DDBJ databases">
        <title>Bacterial strain isolated from the female urinary microbiota.</title>
        <authorList>
            <person name="Thomas-White K."/>
            <person name="Kumar N."/>
            <person name="Forster S."/>
            <person name="Putonti C."/>
            <person name="Lawley T."/>
            <person name="Wolfe A.J."/>
        </authorList>
    </citation>
    <scope>NUCLEOTIDE SEQUENCE [LARGE SCALE GENOMIC DNA]</scope>
    <source>
        <strain evidence="2 3">UMB0818</strain>
    </source>
</reference>
<evidence type="ECO:0000256" key="1">
    <source>
        <dbReference type="ARBA" id="ARBA00022801"/>
    </source>
</evidence>
<dbReference type="RefSeq" id="WP_102187676.1">
    <property type="nucleotide sequence ID" value="NZ_PNGI01000001.1"/>
</dbReference>
<dbReference type="EMBL" id="PNGI01000001">
    <property type="protein sequence ID" value="PMC11432.1"/>
    <property type="molecule type" value="Genomic_DNA"/>
</dbReference>
<sequence>MDLQDITYYLPAEWEPQKAVQLTWPHAHTDWQPYLQDIVDTEVQLAKVIARYQEVLIVTQDVAETKRHFTAEECQQIRFVECPLNDTWARDHGFITLLSKDGKATPLLLDFQFNGWGNKFEASKDNLINQQLVAQNAVKGEYVDYNDFVLEGGSIESDGKGTILTTSLCLLAPNRNQPLTQQEIERKLLDRLHANRILWIDHGKLVGDDTDGHIDTTVRFAPNDTLLYIGTDDEEDVQYNDFKKMEQQLKSFRTIEGKSYRLLKLPIPQPIFYQGERLPATYANFVVINGAVIVPTYQQDELDKQALDIIGTAFPHRDIIPVDATTVIKQHGSLHCLTMQQTLNFELWTLNIKL</sequence>
<dbReference type="STRING" id="1122992.GCA_000455445_01696"/>
<protein>
    <submittedName>
        <fullName evidence="2">Agamatine deiminase</fullName>
    </submittedName>
</protein>
<proteinExistence type="predicted"/>
<keyword evidence="1" id="KW-0378">Hydrolase</keyword>
<dbReference type="SUPFAM" id="SSF55909">
    <property type="entry name" value="Pentein"/>
    <property type="match status" value="1"/>
</dbReference>
<evidence type="ECO:0000313" key="3">
    <source>
        <dbReference type="Proteomes" id="UP000235661"/>
    </source>
</evidence>
<gene>
    <name evidence="2" type="ORF">CJ232_01420</name>
</gene>
<accession>A0A2N6Q941</accession>
<comment type="caution">
    <text evidence="2">The sequence shown here is derived from an EMBL/GenBank/DDBJ whole genome shotgun (WGS) entry which is preliminary data.</text>
</comment>
<dbReference type="AlphaFoldDB" id="A0A2N6Q941"/>
<organism evidence="2 3">
    <name type="scientific">Hoylesella timonensis</name>
    <dbReference type="NCBI Taxonomy" id="386414"/>
    <lineage>
        <taxon>Bacteria</taxon>
        <taxon>Pseudomonadati</taxon>
        <taxon>Bacteroidota</taxon>
        <taxon>Bacteroidia</taxon>
        <taxon>Bacteroidales</taxon>
        <taxon>Prevotellaceae</taxon>
        <taxon>Hoylesella</taxon>
    </lineage>
</organism>
<dbReference type="GO" id="GO:0004668">
    <property type="term" value="F:protein-arginine deiminase activity"/>
    <property type="evidence" value="ECO:0007669"/>
    <property type="project" value="InterPro"/>
</dbReference>
<dbReference type="PANTHER" id="PTHR31377:SF0">
    <property type="entry name" value="AGMATINE DEIMINASE-RELATED"/>
    <property type="match status" value="1"/>
</dbReference>
<dbReference type="GO" id="GO:0047632">
    <property type="term" value="F:agmatine deiminase activity"/>
    <property type="evidence" value="ECO:0007669"/>
    <property type="project" value="TreeGrafter"/>
</dbReference>
<dbReference type="GO" id="GO:0009446">
    <property type="term" value="P:putrescine biosynthetic process"/>
    <property type="evidence" value="ECO:0007669"/>
    <property type="project" value="InterPro"/>
</dbReference>
<dbReference type="InterPro" id="IPR007466">
    <property type="entry name" value="Peptidyl-Arg-deiminase_porph"/>
</dbReference>
<evidence type="ECO:0000313" key="2">
    <source>
        <dbReference type="EMBL" id="PMC11432.1"/>
    </source>
</evidence>
<dbReference type="Pfam" id="PF04371">
    <property type="entry name" value="PAD_porph"/>
    <property type="match status" value="1"/>
</dbReference>
<dbReference type="Proteomes" id="UP000235661">
    <property type="component" value="Unassembled WGS sequence"/>
</dbReference>
<dbReference type="PANTHER" id="PTHR31377">
    <property type="entry name" value="AGMATINE DEIMINASE-RELATED"/>
    <property type="match status" value="1"/>
</dbReference>